<evidence type="ECO:0000256" key="4">
    <source>
        <dbReference type="ARBA" id="ARBA00023002"/>
    </source>
</evidence>
<evidence type="ECO:0000256" key="9">
    <source>
        <dbReference type="PIRSR" id="PIRSR000149-3"/>
    </source>
</evidence>
<dbReference type="Pfam" id="PF00044">
    <property type="entry name" value="Gp_dh_N"/>
    <property type="match status" value="1"/>
</dbReference>
<keyword evidence="14" id="KW-1185">Reference proteome</keyword>
<dbReference type="InterPro" id="IPR020828">
    <property type="entry name" value="GlycerAld_3-P_DH_NAD(P)-bd"/>
</dbReference>
<keyword evidence="9" id="KW-0547">Nucleotide-binding</keyword>
<dbReference type="GO" id="GO:0050661">
    <property type="term" value="F:NADP binding"/>
    <property type="evidence" value="ECO:0007669"/>
    <property type="project" value="InterPro"/>
</dbReference>
<dbReference type="GO" id="GO:0043891">
    <property type="term" value="F:glyceraldehyde-3-phosphate dehydrogenase [NAD(P)+] (phosphorylating) activity"/>
    <property type="evidence" value="ECO:0007669"/>
    <property type="project" value="UniProtKB-EC"/>
</dbReference>
<dbReference type="PIRSF" id="PIRSF000149">
    <property type="entry name" value="GAP_DH"/>
    <property type="match status" value="1"/>
</dbReference>
<dbReference type="SMART" id="SM00846">
    <property type="entry name" value="Gp_dh_N"/>
    <property type="match status" value="1"/>
</dbReference>
<feature type="binding site" evidence="8">
    <location>
        <begin position="224"/>
        <end position="225"/>
    </location>
    <ligand>
        <name>D-glyceraldehyde 3-phosphate</name>
        <dbReference type="ChEBI" id="CHEBI:59776"/>
    </ligand>
</feature>
<organism evidence="13 14">
    <name type="scientific">Natronocalculus amylovorans</name>
    <dbReference type="NCBI Taxonomy" id="2917812"/>
    <lineage>
        <taxon>Archaea</taxon>
        <taxon>Methanobacteriati</taxon>
        <taxon>Methanobacteriota</taxon>
        <taxon>Stenosarchaea group</taxon>
        <taxon>Halobacteria</taxon>
        <taxon>Halobacteriales</taxon>
        <taxon>Haloferacaceae</taxon>
        <taxon>Natronocalculus</taxon>
    </lineage>
</organism>
<evidence type="ECO:0000256" key="7">
    <source>
        <dbReference type="PIRSR" id="PIRSR000149-1"/>
    </source>
</evidence>
<dbReference type="Proteomes" id="UP001203207">
    <property type="component" value="Unassembled WGS sequence"/>
</dbReference>
<comment type="catalytic activity">
    <reaction evidence="5">
        <text>D-glyceraldehyde 3-phosphate + phosphate + NADP(+) = (2R)-3-phospho-glyceroyl phosphate + NADPH + H(+)</text>
        <dbReference type="Rhea" id="RHEA:10296"/>
        <dbReference type="ChEBI" id="CHEBI:15378"/>
        <dbReference type="ChEBI" id="CHEBI:43474"/>
        <dbReference type="ChEBI" id="CHEBI:57604"/>
        <dbReference type="ChEBI" id="CHEBI:57783"/>
        <dbReference type="ChEBI" id="CHEBI:58349"/>
        <dbReference type="ChEBI" id="CHEBI:59776"/>
        <dbReference type="EC" id="1.2.1.59"/>
    </reaction>
</comment>
<evidence type="ECO:0000256" key="6">
    <source>
        <dbReference type="ARBA" id="ARBA00048853"/>
    </source>
</evidence>
<dbReference type="SUPFAM" id="SSF55347">
    <property type="entry name" value="Glyceraldehyde-3-phosphate dehydrogenase-like, C-terminal domain"/>
    <property type="match status" value="1"/>
</dbReference>
<comment type="caution">
    <text evidence="13">The sequence shown here is derived from an EMBL/GenBank/DDBJ whole genome shotgun (WGS) entry which is preliminary data.</text>
</comment>
<feature type="binding site" evidence="8">
    <location>
        <position position="247"/>
    </location>
    <ligand>
        <name>D-glyceraldehyde 3-phosphate</name>
        <dbReference type="ChEBI" id="CHEBI:59776"/>
    </ligand>
</feature>
<gene>
    <name evidence="13" type="primary">gap</name>
    <name evidence="13" type="ORF">AArcSt2_02010</name>
</gene>
<dbReference type="Gene3D" id="3.30.360.10">
    <property type="entry name" value="Dihydrodipicolinate Reductase, domain 2"/>
    <property type="match status" value="1"/>
</dbReference>
<dbReference type="EC" id="1.2.1.59" evidence="2"/>
<keyword evidence="4" id="KW-0560">Oxidoreductase</keyword>
<feature type="domain" description="Glyceraldehyde 3-phosphate dehydrogenase NAD(P) binding" evidence="12">
    <location>
        <begin position="18"/>
        <end position="166"/>
    </location>
</feature>
<evidence type="ECO:0000313" key="13">
    <source>
        <dbReference type="EMBL" id="MCL9815707.1"/>
    </source>
</evidence>
<dbReference type="EMBL" id="JAKRVX010000001">
    <property type="protein sequence ID" value="MCL9815707.1"/>
    <property type="molecule type" value="Genomic_DNA"/>
</dbReference>
<feature type="active site" description="Nucleophile" evidence="7">
    <location>
        <position position="166"/>
    </location>
</feature>
<dbReference type="FunFam" id="3.40.50.720:FF:000001">
    <property type="entry name" value="Glyceraldehyde-3-phosphate dehydrogenase"/>
    <property type="match status" value="1"/>
</dbReference>
<dbReference type="CDD" id="cd05214">
    <property type="entry name" value="GAPDH_I_N"/>
    <property type="match status" value="1"/>
</dbReference>
<evidence type="ECO:0000313" key="14">
    <source>
        <dbReference type="Proteomes" id="UP001203207"/>
    </source>
</evidence>
<dbReference type="PANTHER" id="PTHR43148">
    <property type="entry name" value="GLYCERALDEHYDE-3-PHOSPHATE DEHYDROGENASE 2"/>
    <property type="match status" value="1"/>
</dbReference>
<comment type="catalytic activity">
    <reaction evidence="6">
        <text>D-glyceraldehyde 3-phosphate + phosphate + NAD(+) = (2R)-3-phospho-glyceroyl phosphate + NADH + H(+)</text>
        <dbReference type="Rhea" id="RHEA:10300"/>
        <dbReference type="ChEBI" id="CHEBI:15378"/>
        <dbReference type="ChEBI" id="CHEBI:43474"/>
        <dbReference type="ChEBI" id="CHEBI:57540"/>
        <dbReference type="ChEBI" id="CHEBI:57604"/>
        <dbReference type="ChEBI" id="CHEBI:57945"/>
        <dbReference type="ChEBI" id="CHEBI:59776"/>
        <dbReference type="EC" id="1.2.1.59"/>
    </reaction>
</comment>
<name>A0AAE3FU64_9EURY</name>
<feature type="binding site" evidence="9">
    <location>
        <begin position="27"/>
        <end position="28"/>
    </location>
    <ligand>
        <name>NAD(+)</name>
        <dbReference type="ChEBI" id="CHEBI:57540"/>
    </ligand>
</feature>
<evidence type="ECO:0000256" key="8">
    <source>
        <dbReference type="PIRSR" id="PIRSR000149-2"/>
    </source>
</evidence>
<dbReference type="GO" id="GO:0051287">
    <property type="term" value="F:NAD binding"/>
    <property type="evidence" value="ECO:0007669"/>
    <property type="project" value="InterPro"/>
</dbReference>
<sequence>MSKSYLAAGEDVAEDEVVRVGLNGFGRIGRNIFRAVLENPHVELAGINDVMDPEDMRYLAKYDTVMGRLDGVELEDNTLSIGDTSVPLFNIQSPAELPWDDLDVDVALECTGIFRTKDDASAHLEAGANNVIISAPPKGETPVKQLVYGVNHDEYEGEEIISNASCTTNSVTPVAKVLDEEFGIRSGTLTTVHAYTGSQNLIDSPKAKQRRGRAAAENIVPTTTGAAQAATEILPQLDGKLDGMAIRVPIPNGSLTELVVDLEASVTVEDVNDAFRAAADSGPLAGVLGYTDDEVVSSDIVGLPFSSYADLNSTDVVGDDGDGLVKILTWYDNEYGFSNRMLDMANYVTNEA</sequence>
<dbReference type="RefSeq" id="WP_250582579.1">
    <property type="nucleotide sequence ID" value="NZ_JAKRVX010000001.1"/>
</dbReference>
<evidence type="ECO:0000256" key="11">
    <source>
        <dbReference type="RuleBase" id="RU000397"/>
    </source>
</evidence>
<dbReference type="Pfam" id="PF02800">
    <property type="entry name" value="Gp_dh_C"/>
    <property type="match status" value="1"/>
</dbReference>
<keyword evidence="3" id="KW-0521">NADP</keyword>
<dbReference type="FunFam" id="3.30.360.10:FF:000002">
    <property type="entry name" value="Glyceraldehyde-3-phosphate dehydrogenase"/>
    <property type="match status" value="1"/>
</dbReference>
<dbReference type="InterPro" id="IPR036291">
    <property type="entry name" value="NAD(P)-bd_dom_sf"/>
</dbReference>
<reference evidence="13" key="2">
    <citation type="submission" date="2022-02" db="EMBL/GenBank/DDBJ databases">
        <authorList>
            <person name="Elcheninov A.G."/>
            <person name="Sorokin D.Y."/>
            <person name="Kublanov I.V."/>
        </authorList>
    </citation>
    <scope>NUCLEOTIDE SEQUENCE</scope>
    <source>
        <strain evidence="13">AArc-St2</strain>
    </source>
</reference>
<evidence type="ECO:0000256" key="1">
    <source>
        <dbReference type="ARBA" id="ARBA00007406"/>
    </source>
</evidence>
<dbReference type="InterPro" id="IPR020829">
    <property type="entry name" value="GlycerAld_3-P_DH_cat"/>
</dbReference>
<evidence type="ECO:0000256" key="10">
    <source>
        <dbReference type="PIRSR" id="PIRSR000149-4"/>
    </source>
</evidence>
<protein>
    <recommendedName>
        <fullName evidence="2">glyceraldehyde-3-phosphate dehydrogenase (NAD(P)(+)) (phosphorylating)</fullName>
        <ecNumber evidence="2">1.2.1.59</ecNumber>
    </recommendedName>
</protein>
<dbReference type="InterPro" id="IPR020831">
    <property type="entry name" value="GlycerAld/Erythrose_P_DH"/>
</dbReference>
<feature type="binding site" evidence="8">
    <location>
        <position position="196"/>
    </location>
    <ligand>
        <name>D-glyceraldehyde 3-phosphate</name>
        <dbReference type="ChEBI" id="CHEBI:59776"/>
    </ligand>
</feature>
<feature type="binding site" evidence="9">
    <location>
        <position position="333"/>
    </location>
    <ligand>
        <name>NAD(+)</name>
        <dbReference type="ChEBI" id="CHEBI:57540"/>
    </ligand>
</feature>
<evidence type="ECO:0000256" key="2">
    <source>
        <dbReference type="ARBA" id="ARBA00013024"/>
    </source>
</evidence>
<dbReference type="InterPro" id="IPR006424">
    <property type="entry name" value="Glyceraldehyde-3-P_DH_1"/>
</dbReference>
<dbReference type="GO" id="GO:0006006">
    <property type="term" value="P:glucose metabolic process"/>
    <property type="evidence" value="ECO:0007669"/>
    <property type="project" value="InterPro"/>
</dbReference>
<dbReference type="Gene3D" id="3.40.50.720">
    <property type="entry name" value="NAD(P)-binding Rossmann-like Domain"/>
    <property type="match status" value="1"/>
</dbReference>
<evidence type="ECO:0000259" key="12">
    <source>
        <dbReference type="SMART" id="SM00846"/>
    </source>
</evidence>
<dbReference type="PRINTS" id="PR00078">
    <property type="entry name" value="G3PDHDRGNASE"/>
</dbReference>
<feature type="binding site" evidence="8">
    <location>
        <begin position="165"/>
        <end position="167"/>
    </location>
    <ligand>
        <name>D-glyceraldehyde 3-phosphate</name>
        <dbReference type="ChEBI" id="CHEBI:59776"/>
    </ligand>
</feature>
<feature type="binding site" evidence="9">
    <location>
        <position position="134"/>
    </location>
    <ligand>
        <name>NAD(+)</name>
        <dbReference type="ChEBI" id="CHEBI:57540"/>
    </ligand>
</feature>
<proteinExistence type="inferred from homology"/>
<feature type="binding site" evidence="9">
    <location>
        <position position="49"/>
    </location>
    <ligand>
        <name>NAD(+)</name>
        <dbReference type="ChEBI" id="CHEBI:57540"/>
    </ligand>
</feature>
<evidence type="ECO:0000256" key="3">
    <source>
        <dbReference type="ARBA" id="ARBA00022857"/>
    </source>
</evidence>
<feature type="site" description="Activates thiol group during catalysis" evidence="10">
    <location>
        <position position="193"/>
    </location>
</feature>
<dbReference type="AlphaFoldDB" id="A0AAE3FU64"/>
<accession>A0AAE3FU64</accession>
<reference evidence="13" key="1">
    <citation type="journal article" date="2022" name="Syst. Appl. Microbiol.">
        <title>Natronocalculus amylovorans gen. nov., sp. nov., and Natranaeroarchaeum aerophilus sp. nov., dominant culturable amylolytic natronoarchaea from hypersaline soda lakes in southwestern Siberia.</title>
        <authorList>
            <person name="Sorokin D.Y."/>
            <person name="Elcheninov A.G."/>
            <person name="Khizhniak T.V."/>
            <person name="Koenen M."/>
            <person name="Bale N.J."/>
            <person name="Damste J.S.S."/>
            <person name="Kublanov I.V."/>
        </authorList>
    </citation>
    <scope>NUCLEOTIDE SEQUENCE</scope>
    <source>
        <strain evidence="13">AArc-St2</strain>
    </source>
</reference>
<keyword evidence="9" id="KW-0520">NAD</keyword>
<comment type="similarity">
    <text evidence="1 11">Belongs to the glyceraldehyde-3-phosphate dehydrogenase family.</text>
</comment>
<dbReference type="NCBIfam" id="TIGR01534">
    <property type="entry name" value="GAPDH-I"/>
    <property type="match status" value="1"/>
</dbReference>
<dbReference type="SUPFAM" id="SSF51735">
    <property type="entry name" value="NAD(P)-binding Rossmann-fold domains"/>
    <property type="match status" value="1"/>
</dbReference>
<evidence type="ECO:0000256" key="5">
    <source>
        <dbReference type="ARBA" id="ARBA00048067"/>
    </source>
</evidence>
<dbReference type="CDD" id="cd18126">
    <property type="entry name" value="GAPDH_I_C"/>
    <property type="match status" value="1"/>
</dbReference>